<keyword evidence="6" id="KW-0472">Membrane</keyword>
<protein>
    <recommendedName>
        <fullName evidence="6">L-Fucosyltransferase</fullName>
        <ecNumber evidence="6">2.4.1.-</ecNumber>
    </recommendedName>
</protein>
<evidence type="ECO:0000256" key="2">
    <source>
        <dbReference type="ARBA" id="ARBA00004922"/>
    </source>
</evidence>
<keyword evidence="6" id="KW-0325">Glycoprotein</keyword>
<sequence length="373" mass="43487">MTNLLSFYTVPFSGKQTCFLTLLLLSTFSFIAICIFGYILYHEENYKFKLFEQNTSKHLANNISRKATFNYSECLRDEDFKSFKAIRSSKGIWTISPNGRFGNLMGQYAALFALARLNRKQAYILPGMAESLSQSFKLTLPTLNKEVKDKVPWQNYHLDDWMEEKYKNIFEDHIQFFGFPCSWTFYHHIQEEILREFSFHEFITTEVNSCLRNITAQRQNITYVGVHVRRGDYVYVMPQVWKGVIADRNYLERAMFYFRSKYKDVVFIVTSNGIDWCRKNIDASKGDVYFLGDGNESKPQRDFAILAHCNHTIMTIGTFGFWVAYLAGGEVIYLTNFTLPSSPFLREFKYEAAFLPEWIGIAANLSSLLNKNP</sequence>
<evidence type="ECO:0000256" key="6">
    <source>
        <dbReference type="RuleBase" id="RU363129"/>
    </source>
</evidence>
<keyword evidence="8" id="KW-1185">Reference proteome</keyword>
<evidence type="ECO:0000256" key="5">
    <source>
        <dbReference type="ARBA" id="ARBA00043729"/>
    </source>
</evidence>
<comment type="subcellular location">
    <subcellularLocation>
        <location evidence="1 6">Golgi apparatus</location>
        <location evidence="1 6">Golgi stack membrane</location>
        <topology evidence="1 6">Single-pass type II membrane protein</topology>
    </subcellularLocation>
</comment>
<dbReference type="PANTHER" id="PTHR11927:SF12">
    <property type="entry name" value="L-FUCOSYLTRANSFERASE"/>
    <property type="match status" value="1"/>
</dbReference>
<evidence type="ECO:0000256" key="1">
    <source>
        <dbReference type="ARBA" id="ARBA00004447"/>
    </source>
</evidence>
<dbReference type="OrthoDB" id="3226at2759"/>
<name>A0A401PM88_SCYTO</name>
<dbReference type="Proteomes" id="UP000288216">
    <property type="component" value="Unassembled WGS sequence"/>
</dbReference>
<keyword evidence="3 6" id="KW-0328">Glycosyltransferase</keyword>
<keyword evidence="6" id="KW-0735">Signal-anchor</keyword>
<comment type="caution">
    <text evidence="7">The sequence shown here is derived from an EMBL/GenBank/DDBJ whole genome shotgun (WGS) entry which is preliminary data.</text>
</comment>
<evidence type="ECO:0000256" key="3">
    <source>
        <dbReference type="ARBA" id="ARBA00022676"/>
    </source>
</evidence>
<evidence type="ECO:0000313" key="7">
    <source>
        <dbReference type="EMBL" id="GCB74246.1"/>
    </source>
</evidence>
<proteinExistence type="inferred from homology"/>
<dbReference type="OMA" id="NINLEMW"/>
<dbReference type="GO" id="GO:0008107">
    <property type="term" value="F:galactoside 2-alpha-L-fucosyltransferase activity"/>
    <property type="evidence" value="ECO:0007669"/>
    <property type="project" value="InterPro"/>
</dbReference>
<keyword evidence="6" id="KW-1133">Transmembrane helix</keyword>
<accession>A0A401PM88</accession>
<dbReference type="Pfam" id="PF01531">
    <property type="entry name" value="Glyco_transf_11"/>
    <property type="match status" value="1"/>
</dbReference>
<dbReference type="GO" id="GO:0032580">
    <property type="term" value="C:Golgi cisterna membrane"/>
    <property type="evidence" value="ECO:0007669"/>
    <property type="project" value="UniProtKB-SubCell"/>
</dbReference>
<dbReference type="EC" id="2.4.1.-" evidence="6"/>
<evidence type="ECO:0000313" key="8">
    <source>
        <dbReference type="Proteomes" id="UP000288216"/>
    </source>
</evidence>
<gene>
    <name evidence="7" type="ORF">scyTo_0003334</name>
</gene>
<dbReference type="CDD" id="cd11301">
    <property type="entry name" value="Fut1_Fut2_like"/>
    <property type="match status" value="1"/>
</dbReference>
<reference evidence="7 8" key="1">
    <citation type="journal article" date="2018" name="Nat. Ecol. Evol.">
        <title>Shark genomes provide insights into elasmobranch evolution and the origin of vertebrates.</title>
        <authorList>
            <person name="Hara Y"/>
            <person name="Yamaguchi K"/>
            <person name="Onimaru K"/>
            <person name="Kadota M"/>
            <person name="Koyanagi M"/>
            <person name="Keeley SD"/>
            <person name="Tatsumi K"/>
            <person name="Tanaka K"/>
            <person name="Motone F"/>
            <person name="Kageyama Y"/>
            <person name="Nozu R"/>
            <person name="Adachi N"/>
            <person name="Nishimura O"/>
            <person name="Nakagawa R"/>
            <person name="Tanegashima C"/>
            <person name="Kiyatake I"/>
            <person name="Matsumoto R"/>
            <person name="Murakumo K"/>
            <person name="Nishida K"/>
            <person name="Terakita A"/>
            <person name="Kuratani S"/>
            <person name="Sato K"/>
            <person name="Hyodo S Kuraku.S."/>
        </authorList>
    </citation>
    <scope>NUCLEOTIDE SEQUENCE [LARGE SCALE GENOMIC DNA]</scope>
</reference>
<comment type="similarity">
    <text evidence="6">Belongs to the glycosyltransferase 11 family.</text>
</comment>
<comment type="pathway">
    <text evidence="2 6">Protein modification; protein glycosylation.</text>
</comment>
<evidence type="ECO:0000256" key="4">
    <source>
        <dbReference type="ARBA" id="ARBA00022679"/>
    </source>
</evidence>
<dbReference type="GO" id="GO:0005975">
    <property type="term" value="P:carbohydrate metabolic process"/>
    <property type="evidence" value="ECO:0007669"/>
    <property type="project" value="InterPro"/>
</dbReference>
<keyword evidence="6" id="KW-0812">Transmembrane</keyword>
<dbReference type="EMBL" id="BFAA01000894">
    <property type="protein sequence ID" value="GCB74246.1"/>
    <property type="molecule type" value="Genomic_DNA"/>
</dbReference>
<feature type="transmembrane region" description="Helical" evidence="6">
    <location>
        <begin position="20"/>
        <end position="41"/>
    </location>
</feature>
<dbReference type="PANTHER" id="PTHR11927">
    <property type="entry name" value="GALACTOSIDE 2-L-FUCOSYLTRANSFERASE"/>
    <property type="match status" value="1"/>
</dbReference>
<dbReference type="AlphaFoldDB" id="A0A401PM88"/>
<organism evidence="7 8">
    <name type="scientific">Scyliorhinus torazame</name>
    <name type="common">Cloudy catshark</name>
    <name type="synonym">Catulus torazame</name>
    <dbReference type="NCBI Taxonomy" id="75743"/>
    <lineage>
        <taxon>Eukaryota</taxon>
        <taxon>Metazoa</taxon>
        <taxon>Chordata</taxon>
        <taxon>Craniata</taxon>
        <taxon>Vertebrata</taxon>
        <taxon>Chondrichthyes</taxon>
        <taxon>Elasmobranchii</taxon>
        <taxon>Galeomorphii</taxon>
        <taxon>Galeoidea</taxon>
        <taxon>Carcharhiniformes</taxon>
        <taxon>Scyliorhinidae</taxon>
        <taxon>Scyliorhinus</taxon>
    </lineage>
</organism>
<keyword evidence="4 6" id="KW-0808">Transferase</keyword>
<dbReference type="STRING" id="75743.A0A401PM88"/>
<comment type="catalytic activity">
    <reaction evidence="5">
        <text>a ganglioside GM1 + GDP-beta-L-fucose = a ganglioside Fuc-GM1 + GDP + H(+)</text>
        <dbReference type="Rhea" id="RHEA:48292"/>
        <dbReference type="ChEBI" id="CHEBI:15378"/>
        <dbReference type="ChEBI" id="CHEBI:57273"/>
        <dbReference type="ChEBI" id="CHEBI:58189"/>
        <dbReference type="ChEBI" id="CHEBI:82639"/>
        <dbReference type="ChEBI" id="CHEBI:90189"/>
    </reaction>
    <physiologicalReaction direction="left-to-right" evidence="5">
        <dbReference type="Rhea" id="RHEA:48293"/>
    </physiologicalReaction>
</comment>
<dbReference type="UniPathway" id="UPA00378"/>
<keyword evidence="6" id="KW-0333">Golgi apparatus</keyword>
<dbReference type="InterPro" id="IPR002516">
    <property type="entry name" value="Glyco_trans_11"/>
</dbReference>